<evidence type="ECO:0000256" key="2">
    <source>
        <dbReference type="RuleBase" id="RU341113"/>
    </source>
</evidence>
<keyword evidence="2" id="KW-0378">Hydrolase</keyword>
<dbReference type="SUPFAM" id="SSF51556">
    <property type="entry name" value="Metallo-dependent hydrolases"/>
    <property type="match status" value="1"/>
</dbReference>
<accession>A0A8H6IPV1</accession>
<keyword evidence="2" id="KW-0645">Protease</keyword>
<evidence type="ECO:0000256" key="3">
    <source>
        <dbReference type="SAM" id="MobiDB-lite"/>
    </source>
</evidence>
<keyword evidence="4" id="KW-0472">Membrane</keyword>
<dbReference type="PROSITE" id="PS51365">
    <property type="entry name" value="RENAL_DIPEPTIDASE_2"/>
    <property type="match status" value="1"/>
</dbReference>
<feature type="region of interest" description="Disordered" evidence="3">
    <location>
        <begin position="464"/>
        <end position="493"/>
    </location>
</feature>
<evidence type="ECO:0000256" key="1">
    <source>
        <dbReference type="ARBA" id="ARBA00022997"/>
    </source>
</evidence>
<dbReference type="PANTHER" id="PTHR10443">
    <property type="entry name" value="MICROSOMAL DIPEPTIDASE"/>
    <property type="match status" value="1"/>
</dbReference>
<dbReference type="GO" id="GO:0070573">
    <property type="term" value="F:metallodipeptidase activity"/>
    <property type="evidence" value="ECO:0007669"/>
    <property type="project" value="InterPro"/>
</dbReference>
<feature type="transmembrane region" description="Helical" evidence="4">
    <location>
        <begin position="53"/>
        <end position="71"/>
    </location>
</feature>
<protein>
    <recommendedName>
        <fullName evidence="2">Dipeptidase</fullName>
        <ecNumber evidence="2">3.4.13.19</ecNumber>
    </recommendedName>
</protein>
<keyword evidence="6" id="KW-1185">Reference proteome</keyword>
<reference evidence="5 6" key="1">
    <citation type="journal article" date="2020" name="Phytopathology">
        <title>Genome Sequence Resources of Colletotrichum truncatum, C. plurivorum, C. musicola, and C. sojae: Four Species Pathogenic to Soybean (Glycine max).</title>
        <authorList>
            <person name="Rogerio F."/>
            <person name="Boufleur T.R."/>
            <person name="Ciampi-Guillardi M."/>
            <person name="Sukno S.A."/>
            <person name="Thon M.R."/>
            <person name="Massola Junior N.S."/>
            <person name="Baroncelli R."/>
        </authorList>
    </citation>
    <scope>NUCLEOTIDE SEQUENCE [LARGE SCALE GENOMIC DNA]</scope>
    <source>
        <strain evidence="5 6">LFN0009</strain>
    </source>
</reference>
<dbReference type="EMBL" id="WIGN01000529">
    <property type="protein sequence ID" value="KAF6789406.1"/>
    <property type="molecule type" value="Genomic_DNA"/>
</dbReference>
<dbReference type="EC" id="3.4.13.19" evidence="2"/>
<dbReference type="AlphaFoldDB" id="A0A8H6IPV1"/>
<dbReference type="GO" id="GO:0046872">
    <property type="term" value="F:metal ion binding"/>
    <property type="evidence" value="ECO:0007669"/>
    <property type="project" value="UniProtKB-UniRule"/>
</dbReference>
<comment type="catalytic activity">
    <reaction evidence="2">
        <text>an L-aminoacyl-L-amino acid + H2O = 2 an L-alpha-amino acid</text>
        <dbReference type="Rhea" id="RHEA:48940"/>
        <dbReference type="ChEBI" id="CHEBI:15377"/>
        <dbReference type="ChEBI" id="CHEBI:59869"/>
        <dbReference type="ChEBI" id="CHEBI:77460"/>
        <dbReference type="EC" id="3.4.13.19"/>
    </reaction>
</comment>
<dbReference type="InterPro" id="IPR008257">
    <property type="entry name" value="Pept_M19"/>
</dbReference>
<dbReference type="Proteomes" id="UP000652219">
    <property type="component" value="Unassembled WGS sequence"/>
</dbReference>
<evidence type="ECO:0000256" key="4">
    <source>
        <dbReference type="SAM" id="Phobius"/>
    </source>
</evidence>
<organism evidence="5 6">
    <name type="scientific">Colletotrichum sojae</name>
    <dbReference type="NCBI Taxonomy" id="2175907"/>
    <lineage>
        <taxon>Eukaryota</taxon>
        <taxon>Fungi</taxon>
        <taxon>Dikarya</taxon>
        <taxon>Ascomycota</taxon>
        <taxon>Pezizomycotina</taxon>
        <taxon>Sordariomycetes</taxon>
        <taxon>Hypocreomycetidae</taxon>
        <taxon>Glomerellales</taxon>
        <taxon>Glomerellaceae</taxon>
        <taxon>Colletotrichum</taxon>
        <taxon>Colletotrichum orchidearum species complex</taxon>
    </lineage>
</organism>
<comment type="caution">
    <text evidence="5">The sequence shown here is derived from an EMBL/GenBank/DDBJ whole genome shotgun (WGS) entry which is preliminary data.</text>
</comment>
<evidence type="ECO:0000313" key="6">
    <source>
        <dbReference type="Proteomes" id="UP000652219"/>
    </source>
</evidence>
<dbReference type="Gene3D" id="3.20.20.140">
    <property type="entry name" value="Metal-dependent hydrolases"/>
    <property type="match status" value="1"/>
</dbReference>
<keyword evidence="2" id="KW-0482">Metalloprotease</keyword>
<dbReference type="GO" id="GO:0006508">
    <property type="term" value="P:proteolysis"/>
    <property type="evidence" value="ECO:0007669"/>
    <property type="project" value="UniProtKB-KW"/>
</dbReference>
<comment type="cofactor">
    <cofactor evidence="2">
        <name>Zn(2+)</name>
        <dbReference type="ChEBI" id="CHEBI:29105"/>
    </cofactor>
</comment>
<keyword evidence="2" id="KW-0479">Metal-binding</keyword>
<keyword evidence="1 2" id="KW-0224">Dipeptidase</keyword>
<dbReference type="CDD" id="cd01301">
    <property type="entry name" value="rDP_like"/>
    <property type="match status" value="1"/>
</dbReference>
<keyword evidence="4" id="KW-0812">Transmembrane</keyword>
<feature type="compositionally biased region" description="Basic and acidic residues" evidence="3">
    <location>
        <begin position="1"/>
        <end position="15"/>
    </location>
</feature>
<evidence type="ECO:0000313" key="5">
    <source>
        <dbReference type="EMBL" id="KAF6789406.1"/>
    </source>
</evidence>
<keyword evidence="4" id="KW-1133">Transmembrane helix</keyword>
<dbReference type="PANTHER" id="PTHR10443:SF12">
    <property type="entry name" value="DIPEPTIDASE"/>
    <property type="match status" value="1"/>
</dbReference>
<sequence>MADTQRDREREDRIDLSLSSQEDSETSQQSQNTLVVRPQASSPTHSLWTRFRYPFLAAGLALFLGPLSFLWPGESPIDPSNYSERAKRVLKSTPLIDGHNDLPWQLRIELQNRIYDKKVDFTKKLLGHTDIQRMRQGMVDGQFWSVYVDCDVQQSHFEDPSVSDKVRDTLEQIDVTRRFIEEHPHHLQYCDRADCAMKAFKSGRISSMIGIEGGHQVGGSIASIRQMYNLGARYITLTHNCDNAFGTSASTVAAGGPDEGLFQLGYDAIKEMNRLGMMVDLSHVSHQTMRDVVSVARAPVIFSHSGAYSVEPHLRHVPDDVLRSVRRNGGIVMAVFVNRFLNMKNPDQATIHDVVDHIFHIAEVCGWECVGIGSDFSGTPFVPIGLEDVSKFPDLVELVMERGATDEQVRLLAGENILRVWENVERSARDIQASGEKPVEAEYDGREWHKGLKNSPWMLRGSRESASANGAADKPYMFNVDGEGKHNPAVKNV</sequence>
<name>A0A8H6IPV1_9PEZI</name>
<feature type="region of interest" description="Disordered" evidence="3">
    <location>
        <begin position="1"/>
        <end position="39"/>
    </location>
</feature>
<keyword evidence="2" id="KW-0862">Zinc</keyword>
<dbReference type="InterPro" id="IPR032466">
    <property type="entry name" value="Metal_Hydrolase"/>
</dbReference>
<feature type="compositionally biased region" description="Low complexity" evidence="3">
    <location>
        <begin position="16"/>
        <end position="31"/>
    </location>
</feature>
<proteinExistence type="inferred from homology"/>
<comment type="similarity">
    <text evidence="2">Belongs to the metallo-dependent hydrolases superfamily. Peptidase M19 family.</text>
</comment>
<dbReference type="Pfam" id="PF01244">
    <property type="entry name" value="Peptidase_M19"/>
    <property type="match status" value="1"/>
</dbReference>
<gene>
    <name evidence="5" type="ORF">CSOJ01_14766</name>
</gene>